<evidence type="ECO:0000256" key="1">
    <source>
        <dbReference type="ARBA" id="ARBA00022527"/>
    </source>
</evidence>
<proteinExistence type="predicted"/>
<evidence type="ECO:0000313" key="7">
    <source>
        <dbReference type="Proteomes" id="UP000005240"/>
    </source>
</evidence>
<keyword evidence="1" id="KW-0723">Serine/threonine-protein kinase</keyword>
<reference evidence="6 7" key="3">
    <citation type="journal article" date="2017" name="G3 (Bethesda)">
        <title>Comparative analysis highlights variable genome content of wheat rusts and divergence of the mating loci.</title>
        <authorList>
            <person name="Cuomo C.A."/>
            <person name="Bakkeren G."/>
            <person name="Khalil H.B."/>
            <person name="Panwar V."/>
            <person name="Joly D."/>
            <person name="Linning R."/>
            <person name="Sakthikumar S."/>
            <person name="Song X."/>
            <person name="Adiconis X."/>
            <person name="Fan L."/>
            <person name="Goldberg J.M."/>
            <person name="Levin J.Z."/>
            <person name="Young S."/>
            <person name="Zeng Q."/>
            <person name="Anikster Y."/>
            <person name="Bruce M."/>
            <person name="Wang M."/>
            <person name="Yin C."/>
            <person name="McCallum B."/>
            <person name="Szabo L.J."/>
            <person name="Hulbert S."/>
            <person name="Chen X."/>
            <person name="Fellers J.P."/>
        </authorList>
    </citation>
    <scope>NUCLEOTIDE SEQUENCE</scope>
    <source>
        <strain evidence="7">Isolate 1-1 / race 1 (BBBD)</strain>
        <strain evidence="6">isolate 1-1 / race 1 (BBBD)</strain>
    </source>
</reference>
<sequence length="223" mass="25804">MKSYALNYRVYYNSTLATKKTSKVIEAEIYNSGEVYPMVAEYSLFWKNMKNDTHMTEPTYAMRTYTLSRQFLALFCDTIRTSDAQPDQKQLDQKLRIIDGFPVNQDICYCPEEDDGSSWLGDRDMIELQGEDQEYCLGTAMPNLEAKPSRVFFFQEKIEGYRSLLSPDTATYNLTEESSTAKLLLHAFQHWVYCKTRGQMTVTNFKGNPPLITKPKLIDLNPK</sequence>
<gene>
    <name evidence="5" type="ORF">PTTG_26934</name>
</gene>
<evidence type="ECO:0000256" key="3">
    <source>
        <dbReference type="ARBA" id="ARBA00022777"/>
    </source>
</evidence>
<evidence type="ECO:0000256" key="2">
    <source>
        <dbReference type="ARBA" id="ARBA00022679"/>
    </source>
</evidence>
<organism evidence="5">
    <name type="scientific">Puccinia triticina (isolate 1-1 / race 1 (BBBD))</name>
    <name type="common">Brown leaf rust fungus</name>
    <dbReference type="NCBI Taxonomy" id="630390"/>
    <lineage>
        <taxon>Eukaryota</taxon>
        <taxon>Fungi</taxon>
        <taxon>Dikarya</taxon>
        <taxon>Basidiomycota</taxon>
        <taxon>Pucciniomycotina</taxon>
        <taxon>Pucciniomycetes</taxon>
        <taxon>Pucciniales</taxon>
        <taxon>Pucciniaceae</taxon>
        <taxon>Puccinia</taxon>
    </lineage>
</organism>
<evidence type="ECO:0000313" key="5">
    <source>
        <dbReference type="EMBL" id="OAV94601.1"/>
    </source>
</evidence>
<dbReference type="STRING" id="630390.A0A180GPY3"/>
<accession>A0A180GPY3</accession>
<dbReference type="AlphaFoldDB" id="A0A180GPY3"/>
<dbReference type="Gene3D" id="3.20.200.10">
    <property type="entry name" value="MHCK/EF2 kinase"/>
    <property type="match status" value="1"/>
</dbReference>
<dbReference type="Proteomes" id="UP000005240">
    <property type="component" value="Unassembled WGS sequence"/>
</dbReference>
<reference evidence="6" key="4">
    <citation type="submission" date="2025-05" db="UniProtKB">
        <authorList>
            <consortium name="EnsemblFungi"/>
        </authorList>
    </citation>
    <scope>IDENTIFICATION</scope>
    <source>
        <strain evidence="6">isolate 1-1 / race 1 (BBBD)</strain>
    </source>
</reference>
<protein>
    <submittedName>
        <fullName evidence="6">Alpha-type protein kinase domain-containing protein</fullName>
    </submittedName>
</protein>
<dbReference type="OrthoDB" id="2500430at2759"/>
<dbReference type="GO" id="GO:0005524">
    <property type="term" value="F:ATP binding"/>
    <property type="evidence" value="ECO:0007669"/>
    <property type="project" value="InterPro"/>
</dbReference>
<evidence type="ECO:0000313" key="6">
    <source>
        <dbReference type="EnsemblFungi" id="PTTG_26934-t43_1-p1"/>
    </source>
</evidence>
<dbReference type="EMBL" id="ADAS02000038">
    <property type="protein sequence ID" value="OAV94601.1"/>
    <property type="molecule type" value="Genomic_DNA"/>
</dbReference>
<reference evidence="5" key="1">
    <citation type="submission" date="2009-11" db="EMBL/GenBank/DDBJ databases">
        <authorList>
            <consortium name="The Broad Institute Genome Sequencing Platform"/>
            <person name="Ward D."/>
            <person name="Feldgarden M."/>
            <person name="Earl A."/>
            <person name="Young S.K."/>
            <person name="Zeng Q."/>
            <person name="Koehrsen M."/>
            <person name="Alvarado L."/>
            <person name="Berlin A."/>
            <person name="Bochicchio J."/>
            <person name="Borenstein D."/>
            <person name="Chapman S.B."/>
            <person name="Chen Z."/>
            <person name="Engels R."/>
            <person name="Freedman E."/>
            <person name="Gellesch M."/>
            <person name="Goldberg J."/>
            <person name="Griggs A."/>
            <person name="Gujja S."/>
            <person name="Heilman E."/>
            <person name="Heiman D."/>
            <person name="Hepburn T."/>
            <person name="Howarth C."/>
            <person name="Jen D."/>
            <person name="Larson L."/>
            <person name="Lewis B."/>
            <person name="Mehta T."/>
            <person name="Park D."/>
            <person name="Pearson M."/>
            <person name="Roberts A."/>
            <person name="Saif S."/>
            <person name="Shea T."/>
            <person name="Shenoy N."/>
            <person name="Sisk P."/>
            <person name="Stolte C."/>
            <person name="Sykes S."/>
            <person name="Thomson T."/>
            <person name="Walk T."/>
            <person name="White J."/>
            <person name="Yandava C."/>
            <person name="Izard J."/>
            <person name="Baranova O.V."/>
            <person name="Blanton J.M."/>
            <person name="Tanner A.C."/>
            <person name="Dewhirst F.E."/>
            <person name="Haas B."/>
            <person name="Nusbaum C."/>
            <person name="Birren B."/>
        </authorList>
    </citation>
    <scope>NUCLEOTIDE SEQUENCE [LARGE SCALE GENOMIC DNA]</scope>
    <source>
        <strain evidence="5">1-1 BBBD Race 1</strain>
    </source>
</reference>
<dbReference type="EnsemblFungi" id="PTTG_26934-t43_1">
    <property type="protein sequence ID" value="PTTG_26934-t43_1-p1"/>
    <property type="gene ID" value="PTTG_26934"/>
</dbReference>
<dbReference type="InterPro" id="IPR004166">
    <property type="entry name" value="a-kinase_dom"/>
</dbReference>
<name>A0A180GPY3_PUCT1</name>
<reference evidence="5" key="2">
    <citation type="submission" date="2016-05" db="EMBL/GenBank/DDBJ databases">
        <title>Comparative analysis highlights variable genome content of wheat rusts and divergence of the mating loci.</title>
        <authorList>
            <person name="Cuomo C.A."/>
            <person name="Bakkeren G."/>
            <person name="Szabo L."/>
            <person name="Khalil H."/>
            <person name="Joly D."/>
            <person name="Goldberg J."/>
            <person name="Young S."/>
            <person name="Zeng Q."/>
            <person name="Fellers J."/>
        </authorList>
    </citation>
    <scope>NUCLEOTIDE SEQUENCE [LARGE SCALE GENOMIC DNA]</scope>
    <source>
        <strain evidence="5">1-1 BBBD Race 1</strain>
    </source>
</reference>
<keyword evidence="3" id="KW-0418">Kinase</keyword>
<keyword evidence="7" id="KW-1185">Reference proteome</keyword>
<dbReference type="Pfam" id="PF02816">
    <property type="entry name" value="Alpha_kinase"/>
    <property type="match status" value="1"/>
</dbReference>
<evidence type="ECO:0000259" key="4">
    <source>
        <dbReference type="Pfam" id="PF02816"/>
    </source>
</evidence>
<keyword evidence="2" id="KW-0808">Transferase</keyword>
<dbReference type="GO" id="GO:0004674">
    <property type="term" value="F:protein serine/threonine kinase activity"/>
    <property type="evidence" value="ECO:0007669"/>
    <property type="project" value="UniProtKB-KW"/>
</dbReference>
<dbReference type="VEuPathDB" id="FungiDB:PTTG_26934"/>
<feature type="domain" description="Alpha-type protein kinase" evidence="4">
    <location>
        <begin position="118"/>
        <end position="221"/>
    </location>
</feature>